<comment type="similarity">
    <text evidence="3 8 9">Belongs to the IspF family.</text>
</comment>
<sequence>MELRIGHGMDIHQFEEGRKLMLGGVSIPFVKGLKGHSDADALLHALVDALLGATGRPDIGSLFPDTDPMWKDASSSVFLNSVWDELKSEGWAIQNIDCTILAQAPKISPYVEEMKEHIAAILSLRPDLVGIKASTTEKLGFVGREEGILVSVVVLLLRDEERLS</sequence>
<comment type="cofactor">
    <cofactor evidence="8">
        <name>a divalent metal cation</name>
        <dbReference type="ChEBI" id="CHEBI:60240"/>
    </cofactor>
    <text evidence="8">Binds 1 divalent metal cation per subunit.</text>
</comment>
<comment type="caution">
    <text evidence="8">Lacks conserved residue(s) required for the propagation of feature annotation.</text>
</comment>
<keyword evidence="5 8" id="KW-0479">Metal-binding</keyword>
<dbReference type="InterPro" id="IPR020555">
    <property type="entry name" value="MECDP_synthase_CS"/>
</dbReference>
<feature type="site" description="Transition state stabilizer" evidence="8">
    <location>
        <position position="135"/>
    </location>
</feature>
<evidence type="ECO:0000256" key="2">
    <source>
        <dbReference type="ARBA" id="ARBA00004709"/>
    </source>
</evidence>
<comment type="catalytic activity">
    <reaction evidence="1 8 9">
        <text>4-CDP-2-C-methyl-D-erythritol 2-phosphate = 2-C-methyl-D-erythritol 2,4-cyclic diphosphate + CMP</text>
        <dbReference type="Rhea" id="RHEA:23864"/>
        <dbReference type="ChEBI" id="CHEBI:57919"/>
        <dbReference type="ChEBI" id="CHEBI:58483"/>
        <dbReference type="ChEBI" id="CHEBI:60377"/>
        <dbReference type="EC" id="4.6.1.12"/>
    </reaction>
</comment>
<feature type="binding site" evidence="8">
    <location>
        <position position="10"/>
    </location>
    <ligand>
        <name>a divalent metal cation</name>
        <dbReference type="ChEBI" id="CHEBI:60240"/>
    </ligand>
</feature>
<feature type="site" description="Transition state stabilizer" evidence="8">
    <location>
        <position position="36"/>
    </location>
</feature>
<dbReference type="HAMAP" id="MF_00107">
    <property type="entry name" value="IspF"/>
    <property type="match status" value="1"/>
</dbReference>
<evidence type="ECO:0000256" key="9">
    <source>
        <dbReference type="RuleBase" id="RU004395"/>
    </source>
</evidence>
<evidence type="ECO:0000256" key="8">
    <source>
        <dbReference type="HAMAP-Rule" id="MF_00107"/>
    </source>
</evidence>
<protein>
    <recommendedName>
        <fullName evidence="4 8">2-C-methyl-D-erythritol 2,4-cyclodiphosphate synthase</fullName>
        <shortName evidence="8">MECDP-synthase</shortName>
        <shortName evidence="8">MECPP-synthase</shortName>
        <shortName evidence="8">MECPS</shortName>
        <ecNumber evidence="4 8">4.6.1.12</ecNumber>
    </recommendedName>
</protein>
<comment type="caution">
    <text evidence="11">The sequence shown here is derived from an EMBL/GenBank/DDBJ whole genome shotgun (WGS) entry which is preliminary data.</text>
</comment>
<dbReference type="GO" id="GO:0008685">
    <property type="term" value="F:2-C-methyl-D-erythritol 2,4-cyclodiphosphate synthase activity"/>
    <property type="evidence" value="ECO:0007669"/>
    <property type="project" value="UniProtKB-UniRule"/>
</dbReference>
<comment type="function">
    <text evidence="8">Involved in the biosynthesis of isopentenyl diphosphate (IPP) and dimethylallyl diphosphate (DMAPP), two major building blocks of isoprenoid compounds. Catalyzes the conversion of 4-diphosphocytidyl-2-C-methyl-D-erythritol 2-phosphate (CDP-ME2P) to 2-C-methyl-D-erythritol 2,4-cyclodiphosphate (ME-CPP) with a corresponding release of cytidine 5-monophosphate (CMP).</text>
</comment>
<evidence type="ECO:0000259" key="10">
    <source>
        <dbReference type="Pfam" id="PF02542"/>
    </source>
</evidence>
<feature type="binding site" evidence="8">
    <location>
        <begin position="58"/>
        <end position="60"/>
    </location>
    <ligand>
        <name>4-CDP-2-C-methyl-D-erythritol 2-phosphate</name>
        <dbReference type="ChEBI" id="CHEBI:57919"/>
    </ligand>
</feature>
<accession>A0A7X9IID9</accession>
<evidence type="ECO:0000256" key="6">
    <source>
        <dbReference type="ARBA" id="ARBA00023229"/>
    </source>
</evidence>
<gene>
    <name evidence="8" type="primary">ispF</name>
    <name evidence="11" type="ORF">GYA55_02140</name>
</gene>
<dbReference type="InterPro" id="IPR036571">
    <property type="entry name" value="MECDP_synthase_sf"/>
</dbReference>
<keyword evidence="7 8" id="KW-0456">Lyase</keyword>
<feature type="binding site" evidence="8">
    <location>
        <position position="44"/>
    </location>
    <ligand>
        <name>a divalent metal cation</name>
        <dbReference type="ChEBI" id="CHEBI:60240"/>
    </ligand>
</feature>
<dbReference type="PANTHER" id="PTHR43181:SF1">
    <property type="entry name" value="2-C-METHYL-D-ERYTHRITOL 2,4-CYCLODIPHOSPHATE SYNTHASE, CHLOROPLASTIC"/>
    <property type="match status" value="1"/>
</dbReference>
<evidence type="ECO:0000256" key="4">
    <source>
        <dbReference type="ARBA" id="ARBA00012579"/>
    </source>
</evidence>
<evidence type="ECO:0000313" key="12">
    <source>
        <dbReference type="Proteomes" id="UP000524246"/>
    </source>
</evidence>
<evidence type="ECO:0000256" key="5">
    <source>
        <dbReference type="ARBA" id="ARBA00022723"/>
    </source>
</evidence>
<feature type="binding site" evidence="8">
    <location>
        <begin position="10"/>
        <end position="12"/>
    </location>
    <ligand>
        <name>4-CDP-2-C-methyl-D-erythritol 2-phosphate</name>
        <dbReference type="ChEBI" id="CHEBI:57919"/>
    </ligand>
</feature>
<dbReference type="PANTHER" id="PTHR43181">
    <property type="entry name" value="2-C-METHYL-D-ERYTHRITOL 2,4-CYCLODIPHOSPHATE SYNTHASE, CHLOROPLASTIC"/>
    <property type="match status" value="1"/>
</dbReference>
<dbReference type="Pfam" id="PF02542">
    <property type="entry name" value="YgbB"/>
    <property type="match status" value="1"/>
</dbReference>
<dbReference type="Proteomes" id="UP000524246">
    <property type="component" value="Unassembled WGS sequence"/>
</dbReference>
<feature type="binding site" evidence="8">
    <location>
        <begin position="63"/>
        <end position="67"/>
    </location>
    <ligand>
        <name>4-CDP-2-C-methyl-D-erythritol 2-phosphate</name>
        <dbReference type="ChEBI" id="CHEBI:57919"/>
    </ligand>
</feature>
<dbReference type="AlphaFoldDB" id="A0A7X9IID9"/>
<dbReference type="GO" id="GO:0016114">
    <property type="term" value="P:terpenoid biosynthetic process"/>
    <property type="evidence" value="ECO:0007669"/>
    <property type="project" value="InterPro"/>
</dbReference>
<proteinExistence type="inferred from homology"/>
<evidence type="ECO:0000313" key="11">
    <source>
        <dbReference type="EMBL" id="NMC61948.1"/>
    </source>
</evidence>
<feature type="binding site" evidence="8">
    <location>
        <begin position="134"/>
        <end position="137"/>
    </location>
    <ligand>
        <name>4-CDP-2-C-methyl-D-erythritol 2-phosphate</name>
        <dbReference type="ChEBI" id="CHEBI:57919"/>
    </ligand>
</feature>
<feature type="binding site" evidence="8">
    <location>
        <begin position="36"/>
        <end position="37"/>
    </location>
    <ligand>
        <name>4-CDP-2-C-methyl-D-erythritol 2-phosphate</name>
        <dbReference type="ChEBI" id="CHEBI:57919"/>
    </ligand>
</feature>
<dbReference type="FunFam" id="3.30.1330.50:FF:000001">
    <property type="entry name" value="2-C-methyl-D-erythritol 2,4-cyclodiphosphate synthase"/>
    <property type="match status" value="1"/>
</dbReference>
<dbReference type="EC" id="4.6.1.12" evidence="4 8"/>
<dbReference type="InterPro" id="IPR003526">
    <property type="entry name" value="MECDP_synthase"/>
</dbReference>
<dbReference type="GO" id="GO:0046872">
    <property type="term" value="F:metal ion binding"/>
    <property type="evidence" value="ECO:0007669"/>
    <property type="project" value="UniProtKB-KW"/>
</dbReference>
<comment type="subunit">
    <text evidence="8">Homotrimer.</text>
</comment>
<dbReference type="GO" id="GO:0019288">
    <property type="term" value="P:isopentenyl diphosphate biosynthetic process, methylerythritol 4-phosphate pathway"/>
    <property type="evidence" value="ECO:0007669"/>
    <property type="project" value="UniProtKB-UniRule"/>
</dbReference>
<evidence type="ECO:0000256" key="3">
    <source>
        <dbReference type="ARBA" id="ARBA00008480"/>
    </source>
</evidence>
<dbReference type="EMBL" id="JAAZON010000087">
    <property type="protein sequence ID" value="NMC61948.1"/>
    <property type="molecule type" value="Genomic_DNA"/>
</dbReference>
<evidence type="ECO:0000256" key="7">
    <source>
        <dbReference type="ARBA" id="ARBA00023239"/>
    </source>
</evidence>
<dbReference type="PROSITE" id="PS01350">
    <property type="entry name" value="ISPF"/>
    <property type="match status" value="1"/>
</dbReference>
<dbReference type="CDD" id="cd00554">
    <property type="entry name" value="MECDP_synthase"/>
    <property type="match status" value="1"/>
</dbReference>
<dbReference type="SUPFAM" id="SSF69765">
    <property type="entry name" value="IpsF-like"/>
    <property type="match status" value="1"/>
</dbReference>
<evidence type="ECO:0000256" key="1">
    <source>
        <dbReference type="ARBA" id="ARBA00000200"/>
    </source>
</evidence>
<feature type="binding site" evidence="8">
    <location>
        <position position="12"/>
    </location>
    <ligand>
        <name>a divalent metal cation</name>
        <dbReference type="ChEBI" id="CHEBI:60240"/>
    </ligand>
</feature>
<dbReference type="UniPathway" id="UPA00056">
    <property type="reaction ID" value="UER00095"/>
</dbReference>
<feature type="binding site" evidence="8">
    <location>
        <position position="141"/>
    </location>
    <ligand>
        <name>4-CDP-2-C-methyl-D-erythritol 2-phosphate</name>
        <dbReference type="ChEBI" id="CHEBI:57919"/>
    </ligand>
</feature>
<name>A0A7X9IID9_9DELT</name>
<dbReference type="NCBIfam" id="TIGR00151">
    <property type="entry name" value="ispF"/>
    <property type="match status" value="1"/>
</dbReference>
<dbReference type="Gene3D" id="3.30.1330.50">
    <property type="entry name" value="2-C-methyl-D-erythritol 2,4-cyclodiphosphate synthase"/>
    <property type="match status" value="1"/>
</dbReference>
<keyword evidence="6 8" id="KW-0414">Isoprene biosynthesis</keyword>
<feature type="domain" description="2-C-methyl-D-erythritol 2,4-cyclodiphosphate synthase" evidence="10">
    <location>
        <begin position="3"/>
        <end position="156"/>
    </location>
</feature>
<reference evidence="11 12" key="1">
    <citation type="journal article" date="2020" name="Biotechnol. Biofuels">
        <title>New insights from the biogas microbiome by comprehensive genome-resolved metagenomics of nearly 1600 species originating from multiple anaerobic digesters.</title>
        <authorList>
            <person name="Campanaro S."/>
            <person name="Treu L."/>
            <person name="Rodriguez-R L.M."/>
            <person name="Kovalovszki A."/>
            <person name="Ziels R.M."/>
            <person name="Maus I."/>
            <person name="Zhu X."/>
            <person name="Kougias P.G."/>
            <person name="Basile A."/>
            <person name="Luo G."/>
            <person name="Schluter A."/>
            <person name="Konstantinidis K.T."/>
            <person name="Angelidaki I."/>
        </authorList>
    </citation>
    <scope>NUCLEOTIDE SEQUENCE [LARGE SCALE GENOMIC DNA]</scope>
    <source>
        <strain evidence="11">AS27yjCOA_65</strain>
    </source>
</reference>
<comment type="pathway">
    <text evidence="2 8">Isoprenoid biosynthesis; isopentenyl diphosphate biosynthesis via DXP pathway; isopentenyl diphosphate from 1-deoxy-D-xylulose 5-phosphate: step 4/6.</text>
</comment>
<organism evidence="11 12">
    <name type="scientific">SAR324 cluster bacterium</name>
    <dbReference type="NCBI Taxonomy" id="2024889"/>
    <lineage>
        <taxon>Bacteria</taxon>
        <taxon>Deltaproteobacteria</taxon>
        <taxon>SAR324 cluster</taxon>
    </lineage>
</organism>
<feature type="binding site" evidence="8">
    <location>
        <position position="144"/>
    </location>
    <ligand>
        <name>4-CDP-2-C-methyl-D-erythritol 2-phosphate</name>
        <dbReference type="ChEBI" id="CHEBI:57919"/>
    </ligand>
</feature>